<dbReference type="PANTHER" id="PTHR10286">
    <property type="entry name" value="INORGANIC PYROPHOSPHATASE"/>
    <property type="match status" value="1"/>
</dbReference>
<dbReference type="GO" id="GO:0000287">
    <property type="term" value="F:magnesium ion binding"/>
    <property type="evidence" value="ECO:0007669"/>
    <property type="project" value="UniProtKB-UniRule"/>
</dbReference>
<feature type="binding site" evidence="7">
    <location>
        <position position="143"/>
    </location>
    <ligand>
        <name>substrate</name>
    </ligand>
</feature>
<dbReference type="Proteomes" id="UP000199249">
    <property type="component" value="Unassembled WGS sequence"/>
</dbReference>
<evidence type="ECO:0000256" key="5">
    <source>
        <dbReference type="ARBA" id="ARBA00022842"/>
    </source>
</evidence>
<feature type="binding site" evidence="7">
    <location>
        <position position="74"/>
    </location>
    <ligand>
        <name>Mg(2+)</name>
        <dbReference type="ChEBI" id="CHEBI:18420"/>
        <label>2</label>
    </ligand>
</feature>
<accession>A0A1H3JQT3</accession>
<dbReference type="EMBL" id="FNOV01000008">
    <property type="protein sequence ID" value="SDY42257.1"/>
    <property type="molecule type" value="Genomic_DNA"/>
</dbReference>
<keyword evidence="9" id="KW-1185">Reference proteome</keyword>
<comment type="similarity">
    <text evidence="7">Belongs to the PPase family.</text>
</comment>
<evidence type="ECO:0000256" key="6">
    <source>
        <dbReference type="ARBA" id="ARBA00047820"/>
    </source>
</evidence>
<dbReference type="Pfam" id="PF00719">
    <property type="entry name" value="Pyrophosphatase"/>
    <property type="match status" value="1"/>
</dbReference>
<dbReference type="InterPro" id="IPR036649">
    <property type="entry name" value="Pyrophosphatase_sf"/>
</dbReference>
<dbReference type="PROSITE" id="PS00387">
    <property type="entry name" value="PPASE"/>
    <property type="match status" value="1"/>
</dbReference>
<dbReference type="STRING" id="651662.SAMN04488069_108182"/>
<comment type="subunit">
    <text evidence="7">Homohexamer.</text>
</comment>
<reference evidence="9" key="1">
    <citation type="submission" date="2016-10" db="EMBL/GenBank/DDBJ databases">
        <authorList>
            <person name="Varghese N."/>
            <person name="Submissions S."/>
        </authorList>
    </citation>
    <scope>NUCLEOTIDE SEQUENCE [LARGE SCALE GENOMIC DNA]</scope>
    <source>
        <strain evidence="9">CGMCC 1.8975</strain>
    </source>
</reference>
<comment type="catalytic activity">
    <reaction evidence="6 7">
        <text>diphosphate + H2O = 2 phosphate + H(+)</text>
        <dbReference type="Rhea" id="RHEA:24576"/>
        <dbReference type="ChEBI" id="CHEBI:15377"/>
        <dbReference type="ChEBI" id="CHEBI:15378"/>
        <dbReference type="ChEBI" id="CHEBI:33019"/>
        <dbReference type="ChEBI" id="CHEBI:43474"/>
        <dbReference type="EC" id="3.6.1.1"/>
    </reaction>
</comment>
<dbReference type="GO" id="GO:0006796">
    <property type="term" value="P:phosphate-containing compound metabolic process"/>
    <property type="evidence" value="ECO:0007669"/>
    <property type="project" value="InterPro"/>
</dbReference>
<feature type="binding site" evidence="7">
    <location>
        <position position="59"/>
    </location>
    <ligand>
        <name>substrate</name>
    </ligand>
</feature>
<evidence type="ECO:0000313" key="9">
    <source>
        <dbReference type="Proteomes" id="UP000199249"/>
    </source>
</evidence>
<comment type="subcellular location">
    <subcellularLocation>
        <location evidence="7">Cytoplasm</location>
    </subcellularLocation>
</comment>
<dbReference type="FunFam" id="3.90.80.10:FF:000003">
    <property type="entry name" value="Inorganic pyrophosphatase"/>
    <property type="match status" value="1"/>
</dbReference>
<feature type="binding site" evidence="7">
    <location>
        <position position="47"/>
    </location>
    <ligand>
        <name>substrate</name>
    </ligand>
</feature>
<dbReference type="InterPro" id="IPR008162">
    <property type="entry name" value="Pyrophosphatase"/>
</dbReference>
<dbReference type="SUPFAM" id="SSF50324">
    <property type="entry name" value="Inorganic pyrophosphatase"/>
    <property type="match status" value="1"/>
</dbReference>
<feature type="binding site" evidence="7">
    <location>
        <position position="106"/>
    </location>
    <ligand>
        <name>Mg(2+)</name>
        <dbReference type="ChEBI" id="CHEBI:18420"/>
        <label>1</label>
    </ligand>
</feature>
<dbReference type="GO" id="GO:0005737">
    <property type="term" value="C:cytoplasm"/>
    <property type="evidence" value="ECO:0007669"/>
    <property type="project" value="UniProtKB-SubCell"/>
</dbReference>
<evidence type="ECO:0000313" key="8">
    <source>
        <dbReference type="EMBL" id="SDY42257.1"/>
    </source>
</evidence>
<proteinExistence type="inferred from homology"/>
<organism evidence="8 9">
    <name type="scientific">Hymenobacter psychrophilus</name>
    <dbReference type="NCBI Taxonomy" id="651662"/>
    <lineage>
        <taxon>Bacteria</taxon>
        <taxon>Pseudomonadati</taxon>
        <taxon>Bacteroidota</taxon>
        <taxon>Cytophagia</taxon>
        <taxon>Cytophagales</taxon>
        <taxon>Hymenobacteraceae</taxon>
        <taxon>Hymenobacter</taxon>
    </lineage>
</organism>
<keyword evidence="5 7" id="KW-0460">Magnesium</keyword>
<keyword evidence="4 7" id="KW-0378">Hydrolase</keyword>
<dbReference type="RefSeq" id="WP_092740947.1">
    <property type="nucleotide sequence ID" value="NZ_FNOV01000008.1"/>
</dbReference>
<comment type="cofactor">
    <cofactor evidence="1 7">
        <name>Mg(2+)</name>
        <dbReference type="ChEBI" id="CHEBI:18420"/>
    </cofactor>
</comment>
<protein>
    <recommendedName>
        <fullName evidence="7">Inorganic pyrophosphatase</fullName>
        <ecNumber evidence="7">3.6.1.1</ecNumber>
    </recommendedName>
    <alternativeName>
        <fullName evidence="7">Pyrophosphate phospho-hydrolase</fullName>
        <shortName evidence="7">PPase</shortName>
    </alternativeName>
</protein>
<dbReference type="AlphaFoldDB" id="A0A1H3JQT3"/>
<dbReference type="OrthoDB" id="5187599at2"/>
<keyword evidence="3 7" id="KW-0479">Metal-binding</keyword>
<evidence type="ECO:0000256" key="7">
    <source>
        <dbReference type="HAMAP-Rule" id="MF_00209"/>
    </source>
</evidence>
<dbReference type="CDD" id="cd00412">
    <property type="entry name" value="pyrophosphatase"/>
    <property type="match status" value="1"/>
</dbReference>
<evidence type="ECO:0000256" key="1">
    <source>
        <dbReference type="ARBA" id="ARBA00001946"/>
    </source>
</evidence>
<comment type="function">
    <text evidence="7">Catalyzes the hydrolysis of inorganic pyrophosphate (PPi) forming two phosphate ions.</text>
</comment>
<dbReference type="EC" id="3.6.1.1" evidence="7"/>
<feature type="binding site" evidence="7">
    <location>
        <position position="69"/>
    </location>
    <ligand>
        <name>Mg(2+)</name>
        <dbReference type="ChEBI" id="CHEBI:18420"/>
        <label>1</label>
    </ligand>
</feature>
<evidence type="ECO:0000256" key="4">
    <source>
        <dbReference type="ARBA" id="ARBA00022801"/>
    </source>
</evidence>
<evidence type="ECO:0000256" key="2">
    <source>
        <dbReference type="ARBA" id="ARBA00022490"/>
    </source>
</evidence>
<keyword evidence="2 7" id="KW-0963">Cytoplasm</keyword>
<evidence type="ECO:0000256" key="3">
    <source>
        <dbReference type="ARBA" id="ARBA00022723"/>
    </source>
</evidence>
<feature type="binding site" evidence="7">
    <location>
        <position position="74"/>
    </location>
    <ligand>
        <name>Mg(2+)</name>
        <dbReference type="ChEBI" id="CHEBI:18420"/>
        <label>1</label>
    </ligand>
</feature>
<dbReference type="HAMAP" id="MF_00209">
    <property type="entry name" value="Inorganic_PPase"/>
    <property type="match status" value="1"/>
</dbReference>
<sequence length="194" mass="22084">MAKFNPWHDVSRGDNVPQTVTGIIEIPKGSKAKYELDKDSGMLKLDRVLFSAVHYPAAYGFIPKTYCDDNDPLDILVLCSVEIVPMCLVEAKVIGVMQMVDGDEEDDKIIAVAAHDISVNHYNELDDLPPHTLREMQRFFEDYKALEHKSVTVQRFLPREEAYRIIDESIKLYNETFPNGNDHKEVLTEEGQNG</sequence>
<feature type="binding site" evidence="7">
    <location>
        <position position="33"/>
    </location>
    <ligand>
        <name>substrate</name>
    </ligand>
</feature>
<gene>
    <name evidence="7" type="primary">ppa</name>
    <name evidence="8" type="ORF">SAMN04488069_108182</name>
</gene>
<dbReference type="GO" id="GO:0004427">
    <property type="term" value="F:inorganic diphosphate phosphatase activity"/>
    <property type="evidence" value="ECO:0007669"/>
    <property type="project" value="UniProtKB-UniRule"/>
</dbReference>
<name>A0A1H3JQT3_9BACT</name>
<dbReference type="Gene3D" id="3.90.80.10">
    <property type="entry name" value="Inorganic pyrophosphatase"/>
    <property type="match status" value="1"/>
</dbReference>